<evidence type="ECO:0000313" key="18">
    <source>
        <dbReference type="EnsemblPlants" id="TraesCS3B02G098900.1"/>
    </source>
</evidence>
<dbReference type="Gramene" id="TraesWEE_scaffold_047319_01G000100.1">
    <property type="protein sequence ID" value="TraesWEE_scaffold_047319_01G000100.1"/>
    <property type="gene ID" value="TraesWEE_scaffold_047319_01G000100"/>
</dbReference>
<proteinExistence type="predicted"/>
<dbReference type="SMART" id="SM00220">
    <property type="entry name" value="S_TKc"/>
    <property type="match status" value="1"/>
</dbReference>
<evidence type="ECO:0008006" key="20">
    <source>
        <dbReference type="Google" id="ProtNLM"/>
    </source>
</evidence>
<dbReference type="InterPro" id="IPR000742">
    <property type="entry name" value="EGF"/>
</dbReference>
<dbReference type="SMR" id="A0A3B6FHT6"/>
<dbReference type="FunFam" id="2.10.25.10:FF:000038">
    <property type="entry name" value="Fibrillin 2"/>
    <property type="match status" value="1"/>
</dbReference>
<dbReference type="CDD" id="cd00054">
    <property type="entry name" value="EGF_CA"/>
    <property type="match status" value="1"/>
</dbReference>
<dbReference type="InterPro" id="IPR049883">
    <property type="entry name" value="NOTCH1_EGF-like"/>
</dbReference>
<dbReference type="Gramene" id="TraesCS3B02G098900.1">
    <property type="protein sequence ID" value="TraesCS3B02G098900.1"/>
    <property type="gene ID" value="TraesCS3B02G098900"/>
</dbReference>
<evidence type="ECO:0000256" key="10">
    <source>
        <dbReference type="ARBA" id="ARBA00023157"/>
    </source>
</evidence>
<dbReference type="Pfam" id="PF13947">
    <property type="entry name" value="GUB_WAK_bind"/>
    <property type="match status" value="1"/>
</dbReference>
<feature type="domain" description="EGF-like" evidence="17">
    <location>
        <begin position="371"/>
        <end position="414"/>
    </location>
</feature>
<keyword evidence="5 15" id="KW-0732">Signal</keyword>
<keyword evidence="8" id="KW-0418">Kinase</keyword>
<dbReference type="Gramene" id="TraesCLE_scaffold_021035_01G000100.1">
    <property type="protein sequence ID" value="TraesCLE_scaffold_021035_01G000100.1"/>
    <property type="gene ID" value="TraesCLE_scaffold_021035_01G000100"/>
</dbReference>
<evidence type="ECO:0000256" key="15">
    <source>
        <dbReference type="SAM" id="SignalP"/>
    </source>
</evidence>
<dbReference type="InterPro" id="IPR008271">
    <property type="entry name" value="Ser/Thr_kinase_AS"/>
</dbReference>
<keyword evidence="10" id="KW-1015">Disulfide bond</keyword>
<feature type="domain" description="Protein kinase" evidence="16">
    <location>
        <begin position="479"/>
        <end position="747"/>
    </location>
</feature>
<evidence type="ECO:0000256" key="12">
    <source>
        <dbReference type="PROSITE-ProRule" id="PRU00076"/>
    </source>
</evidence>
<feature type="chain" id="PRO_5043173766" description="Protein kinase domain-containing protein" evidence="15">
    <location>
        <begin position="40"/>
        <end position="752"/>
    </location>
</feature>
<evidence type="ECO:0000256" key="2">
    <source>
        <dbReference type="ARBA" id="ARBA00022527"/>
    </source>
</evidence>
<comment type="caution">
    <text evidence="12">Lacks conserved residue(s) required for the propagation of feature annotation.</text>
</comment>
<dbReference type="InterPro" id="IPR000719">
    <property type="entry name" value="Prot_kinase_dom"/>
</dbReference>
<gene>
    <name evidence="18" type="primary">LOC123068714</name>
</gene>
<dbReference type="PROSITE" id="PS50011">
    <property type="entry name" value="PROTEIN_KINASE_DOM"/>
    <property type="match status" value="1"/>
</dbReference>
<protein>
    <recommendedName>
        <fullName evidence="20">Protein kinase domain-containing protein</fullName>
    </recommendedName>
</protein>
<keyword evidence="14" id="KW-1133">Transmembrane helix</keyword>
<dbReference type="SMART" id="SM00179">
    <property type="entry name" value="EGF_CA"/>
    <property type="match status" value="1"/>
</dbReference>
<keyword evidence="4" id="KW-0808">Transferase</keyword>
<reference evidence="18" key="2">
    <citation type="submission" date="2018-10" db="UniProtKB">
        <authorList>
            <consortium name="EnsemblPlants"/>
        </authorList>
    </citation>
    <scope>IDENTIFICATION</scope>
</reference>
<dbReference type="Gene3D" id="1.10.510.10">
    <property type="entry name" value="Transferase(Phosphotransferase) domain 1"/>
    <property type="match status" value="1"/>
</dbReference>
<keyword evidence="9 13" id="KW-0067">ATP-binding</keyword>
<feature type="signal peptide" evidence="15">
    <location>
        <begin position="1"/>
        <end position="39"/>
    </location>
</feature>
<dbReference type="SUPFAM" id="SSF56112">
    <property type="entry name" value="Protein kinase-like (PK-like)"/>
    <property type="match status" value="1"/>
</dbReference>
<evidence type="ECO:0000313" key="19">
    <source>
        <dbReference type="Proteomes" id="UP000019116"/>
    </source>
</evidence>
<dbReference type="Gramene" id="TraesRN3B0100222500.1">
    <property type="protein sequence ID" value="TraesRN3B0100222500.1"/>
    <property type="gene ID" value="TraesRN3B0100222500"/>
</dbReference>
<dbReference type="AlphaFoldDB" id="A0A3B6FHT6"/>
<dbReference type="PROSITE" id="PS01187">
    <property type="entry name" value="EGF_CA"/>
    <property type="match status" value="1"/>
</dbReference>
<dbReference type="Gramene" id="TraesROB_scaffold_137223_01G000100.1">
    <property type="protein sequence ID" value="TraesROB_scaffold_137223_01G000100.1"/>
    <property type="gene ID" value="TraesROB_scaffold_137223_01G000100"/>
</dbReference>
<keyword evidence="14" id="KW-0812">Transmembrane</keyword>
<dbReference type="GO" id="GO:0005886">
    <property type="term" value="C:plasma membrane"/>
    <property type="evidence" value="ECO:0000318"/>
    <property type="project" value="GO_Central"/>
</dbReference>
<evidence type="ECO:0000256" key="13">
    <source>
        <dbReference type="PROSITE-ProRule" id="PRU10141"/>
    </source>
</evidence>
<dbReference type="Proteomes" id="UP000019116">
    <property type="component" value="Chromosome 3B"/>
</dbReference>
<evidence type="ECO:0000256" key="14">
    <source>
        <dbReference type="SAM" id="Phobius"/>
    </source>
</evidence>
<dbReference type="PROSITE" id="PS50026">
    <property type="entry name" value="EGF_3"/>
    <property type="match status" value="1"/>
</dbReference>
<organism evidence="18">
    <name type="scientific">Triticum aestivum</name>
    <name type="common">Wheat</name>
    <dbReference type="NCBI Taxonomy" id="4565"/>
    <lineage>
        <taxon>Eukaryota</taxon>
        <taxon>Viridiplantae</taxon>
        <taxon>Streptophyta</taxon>
        <taxon>Embryophyta</taxon>
        <taxon>Tracheophyta</taxon>
        <taxon>Spermatophyta</taxon>
        <taxon>Magnoliopsida</taxon>
        <taxon>Liliopsida</taxon>
        <taxon>Poales</taxon>
        <taxon>Poaceae</taxon>
        <taxon>BOP clade</taxon>
        <taxon>Pooideae</taxon>
        <taxon>Triticodae</taxon>
        <taxon>Triticeae</taxon>
        <taxon>Triticinae</taxon>
        <taxon>Triticum</taxon>
    </lineage>
</organism>
<dbReference type="GO" id="GO:0004674">
    <property type="term" value="F:protein serine/threonine kinase activity"/>
    <property type="evidence" value="ECO:0007669"/>
    <property type="project" value="UniProtKB-KW"/>
</dbReference>
<dbReference type="PANTHER" id="PTHR27005">
    <property type="entry name" value="WALL-ASSOCIATED RECEPTOR KINASE-LIKE 21"/>
    <property type="match status" value="1"/>
</dbReference>
<dbReference type="Gene3D" id="3.30.200.20">
    <property type="entry name" value="Phosphorylase Kinase, domain 1"/>
    <property type="match status" value="1"/>
</dbReference>
<name>A0A3B6FHT6_WHEAT</name>
<evidence type="ECO:0000256" key="4">
    <source>
        <dbReference type="ARBA" id="ARBA00022679"/>
    </source>
</evidence>
<dbReference type="Gramene" id="TraesCS3B03G0226600.1">
    <property type="protein sequence ID" value="TraesCS3B03G0226600.1.CDS"/>
    <property type="gene ID" value="TraesCS3B03G0226600"/>
</dbReference>
<dbReference type="InterPro" id="IPR011009">
    <property type="entry name" value="Kinase-like_dom_sf"/>
</dbReference>
<dbReference type="EnsemblPlants" id="TraesCS3B02G098900.1">
    <property type="protein sequence ID" value="TraesCS3B02G098900.1"/>
    <property type="gene ID" value="TraesCS3B02G098900"/>
</dbReference>
<keyword evidence="3 12" id="KW-0245">EGF-like domain</keyword>
<dbReference type="PROSITE" id="PS00107">
    <property type="entry name" value="PROTEIN_KINASE_ATP"/>
    <property type="match status" value="1"/>
</dbReference>
<dbReference type="OrthoDB" id="674570at2759"/>
<dbReference type="FunFam" id="3.30.200.20:FF:000337">
    <property type="entry name" value="Wall-associated receptor kinase 3"/>
    <property type="match status" value="1"/>
</dbReference>
<dbReference type="InterPro" id="IPR001881">
    <property type="entry name" value="EGF-like_Ca-bd_dom"/>
</dbReference>
<dbReference type="PaxDb" id="4565-Traes_3B_2984D31B5.1"/>
<dbReference type="GO" id="GO:0005509">
    <property type="term" value="F:calcium ion binding"/>
    <property type="evidence" value="ECO:0007669"/>
    <property type="project" value="InterPro"/>
</dbReference>
<evidence type="ECO:0000256" key="11">
    <source>
        <dbReference type="ARBA" id="ARBA00023180"/>
    </source>
</evidence>
<dbReference type="InterPro" id="IPR001245">
    <property type="entry name" value="Ser-Thr/Tyr_kinase_cat_dom"/>
</dbReference>
<comment type="subcellular location">
    <subcellularLocation>
        <location evidence="1">Membrane</location>
        <topology evidence="1">Single-pass type I membrane protein</topology>
    </subcellularLocation>
</comment>
<evidence type="ECO:0000259" key="16">
    <source>
        <dbReference type="PROSITE" id="PS50011"/>
    </source>
</evidence>
<evidence type="ECO:0000256" key="1">
    <source>
        <dbReference type="ARBA" id="ARBA00004479"/>
    </source>
</evidence>
<keyword evidence="2" id="KW-0723">Serine/threonine-protein kinase</keyword>
<dbReference type="STRING" id="4565.A0A3B6FHT6"/>
<keyword evidence="19" id="KW-1185">Reference proteome</keyword>
<evidence type="ECO:0000256" key="8">
    <source>
        <dbReference type="ARBA" id="ARBA00022777"/>
    </source>
</evidence>
<dbReference type="InterPro" id="IPR045274">
    <property type="entry name" value="WAK-like"/>
</dbReference>
<dbReference type="InterPro" id="IPR025287">
    <property type="entry name" value="WAK_GUB"/>
</dbReference>
<dbReference type="Pfam" id="PF07714">
    <property type="entry name" value="PK_Tyr_Ser-Thr"/>
    <property type="match status" value="1"/>
</dbReference>
<dbReference type="PROSITE" id="PS00010">
    <property type="entry name" value="ASX_HYDROXYL"/>
    <property type="match status" value="1"/>
</dbReference>
<dbReference type="GO" id="GO:0007166">
    <property type="term" value="P:cell surface receptor signaling pathway"/>
    <property type="evidence" value="ECO:0000318"/>
    <property type="project" value="GO_Central"/>
</dbReference>
<dbReference type="InterPro" id="IPR017441">
    <property type="entry name" value="Protein_kinase_ATP_BS"/>
</dbReference>
<dbReference type="FunFam" id="1.10.510.10:FF:000606">
    <property type="entry name" value="Wall-associated receptor kinase 3"/>
    <property type="match status" value="1"/>
</dbReference>
<evidence type="ECO:0000256" key="3">
    <source>
        <dbReference type="ARBA" id="ARBA00022536"/>
    </source>
</evidence>
<dbReference type="InterPro" id="IPR018097">
    <property type="entry name" value="EGF_Ca-bd_CS"/>
</dbReference>
<keyword evidence="14" id="KW-0472">Membrane</keyword>
<dbReference type="Pfam" id="PF07645">
    <property type="entry name" value="EGF_CA"/>
    <property type="match status" value="1"/>
</dbReference>
<evidence type="ECO:0000256" key="7">
    <source>
        <dbReference type="ARBA" id="ARBA00022741"/>
    </source>
</evidence>
<accession>A0A3B6FHT6</accession>
<keyword evidence="6" id="KW-0677">Repeat</keyword>
<dbReference type="SMART" id="SM00181">
    <property type="entry name" value="EGF"/>
    <property type="match status" value="2"/>
</dbReference>
<dbReference type="SUPFAM" id="SSF57184">
    <property type="entry name" value="Growth factor receptor domain"/>
    <property type="match status" value="1"/>
</dbReference>
<evidence type="ECO:0000259" key="17">
    <source>
        <dbReference type="PROSITE" id="PS50026"/>
    </source>
</evidence>
<dbReference type="Gene3D" id="2.10.25.10">
    <property type="entry name" value="Laminin"/>
    <property type="match status" value="1"/>
</dbReference>
<dbReference type="GO" id="GO:0005524">
    <property type="term" value="F:ATP binding"/>
    <property type="evidence" value="ECO:0007669"/>
    <property type="project" value="UniProtKB-UniRule"/>
</dbReference>
<evidence type="ECO:0000256" key="6">
    <source>
        <dbReference type="ARBA" id="ARBA00022737"/>
    </source>
</evidence>
<dbReference type="PROSITE" id="PS00108">
    <property type="entry name" value="PROTEIN_KINASE_ST"/>
    <property type="match status" value="1"/>
</dbReference>
<keyword evidence="11" id="KW-0325">Glycoprotein</keyword>
<dbReference type="PANTHER" id="PTHR27005:SF497">
    <property type="entry name" value="PROTEIN KINASE DOMAIN-CONTAINING PROTEIN"/>
    <property type="match status" value="1"/>
</dbReference>
<keyword evidence="7 13" id="KW-0547">Nucleotide-binding</keyword>
<feature type="binding site" evidence="13">
    <location>
        <position position="507"/>
    </location>
    <ligand>
        <name>ATP</name>
        <dbReference type="ChEBI" id="CHEBI:30616"/>
    </ligand>
</feature>
<reference evidence="18" key="1">
    <citation type="submission" date="2018-08" db="EMBL/GenBank/DDBJ databases">
        <authorList>
            <person name="Rossello M."/>
        </authorList>
    </citation>
    <scope>NUCLEOTIDE SEQUENCE [LARGE SCALE GENOMIC DNA]</scope>
    <source>
        <strain evidence="18">cv. Chinese Spring</strain>
    </source>
</reference>
<dbReference type="GO" id="GO:0030247">
    <property type="term" value="F:polysaccharide binding"/>
    <property type="evidence" value="ECO:0007669"/>
    <property type="project" value="InterPro"/>
</dbReference>
<dbReference type="InterPro" id="IPR000152">
    <property type="entry name" value="EGF-type_Asp/Asn_hydroxyl_site"/>
</dbReference>
<sequence>MATPLWQFHSRRRRLRLPTILLIVAAATDLFVLAASAAAEQQQMPVARPYCRDKCGNISIPYPFGIGPGCFIAQQFEVYCNDSTSPPRVFLVVAPRETYQLTGEAIISARDRFPYVFDELALPPSPIELVDISVERNEVRAYGAVSSYCRQSTTKHVLKLQLTSVGPAKTMWPLNLSKRNSLVGIGKNVEARLATRMYMDYPSSDPWLESTCTSIVEFSGFKSPTNGSCSGYGCCQVPFAAAVDDTPPVEFAVSFKPDNSTWVDWEEHPCSYGMVVESSWYNFSSLDLYGYEVLSRKFQRGVPFVIDFAIITEQNGSCPAEGQQPPLGYACASGNSFCTNATAFTDAGYFYVCKCKEHYEGNPYVNNGCQDIDECKNRDLYPCSRDGVCKNRLGGYDCPCKRGMKGDGKAGTCKDIVPLVAKVVMGATGFIFVMVILFLIILQKERTKTREFYKKNGGPILEKAKIIKLFKKEELKPIIKSDNFIGKGGFGEVYKGLLANELVAVKKPISGSVLETEQFANEVIIQSQVIHKNIVRLIGCCLEVDLPMLVYEFLSKGSLEDILHSDNKVPVNLDLRLRIAAESADGLAYMHSKTTTKILHGDVKPANILLDDNFVPKISDFVISRLIPRDKQHTLSIIGDRTYMDPVYLQTGLLTEKSDVYSFEVVILELISREKATYSDNNSLVQKFLEAHKKERKATEYFDKEIAVPRDLGLLDSLAEMAVECLSLDVDQRPTMTEVAERLLKLFRSREL</sequence>
<evidence type="ECO:0000256" key="9">
    <source>
        <dbReference type="ARBA" id="ARBA00022840"/>
    </source>
</evidence>
<feature type="transmembrane region" description="Helical" evidence="14">
    <location>
        <begin position="419"/>
        <end position="442"/>
    </location>
</feature>
<evidence type="ECO:0000256" key="5">
    <source>
        <dbReference type="ARBA" id="ARBA00022729"/>
    </source>
</evidence>
<dbReference type="InterPro" id="IPR009030">
    <property type="entry name" value="Growth_fac_rcpt_cys_sf"/>
</dbReference>